<protein>
    <submittedName>
        <fullName evidence="2">Uncharacterized protein</fullName>
    </submittedName>
</protein>
<evidence type="ECO:0000313" key="3">
    <source>
        <dbReference type="Proteomes" id="UP000642673"/>
    </source>
</evidence>
<accession>A0ABQ3EWC1</accession>
<gene>
    <name evidence="2" type="ORF">GCM10010347_42700</name>
</gene>
<feature type="compositionally biased region" description="Basic and acidic residues" evidence="1">
    <location>
        <begin position="99"/>
        <end position="113"/>
    </location>
</feature>
<dbReference type="EMBL" id="BMVP01000008">
    <property type="protein sequence ID" value="GHB68039.1"/>
    <property type="molecule type" value="Genomic_DNA"/>
</dbReference>
<dbReference type="Proteomes" id="UP000642673">
    <property type="component" value="Unassembled WGS sequence"/>
</dbReference>
<evidence type="ECO:0000313" key="2">
    <source>
        <dbReference type="EMBL" id="GHB68039.1"/>
    </source>
</evidence>
<feature type="region of interest" description="Disordered" evidence="1">
    <location>
        <begin position="83"/>
        <end position="113"/>
    </location>
</feature>
<name>A0ABQ3EWC1_9ACTN</name>
<sequence length="113" mass="12563">MLIRDTWDLAPARWRGEPSWSARRATVRGPFCRVYGTDHDDPNPSPRPGRDYAELVGSPLDGLLLDITGWTADVIRTGAALMNEPGQFGASGRAPYDPRPGERNRWDWSGDTP</sequence>
<comment type="caution">
    <text evidence="2">The sequence shown here is derived from an EMBL/GenBank/DDBJ whole genome shotgun (WGS) entry which is preliminary data.</text>
</comment>
<proteinExistence type="predicted"/>
<organism evidence="2 3">
    <name type="scientific">Streptomyces cirratus</name>
    <dbReference type="NCBI Taxonomy" id="68187"/>
    <lineage>
        <taxon>Bacteria</taxon>
        <taxon>Bacillati</taxon>
        <taxon>Actinomycetota</taxon>
        <taxon>Actinomycetes</taxon>
        <taxon>Kitasatosporales</taxon>
        <taxon>Streptomycetaceae</taxon>
        <taxon>Streptomyces</taxon>
    </lineage>
</organism>
<keyword evidence="3" id="KW-1185">Reference proteome</keyword>
<evidence type="ECO:0000256" key="1">
    <source>
        <dbReference type="SAM" id="MobiDB-lite"/>
    </source>
</evidence>
<reference evidence="3" key="1">
    <citation type="journal article" date="2019" name="Int. J. Syst. Evol. Microbiol.">
        <title>The Global Catalogue of Microorganisms (GCM) 10K type strain sequencing project: providing services to taxonomists for standard genome sequencing and annotation.</title>
        <authorList>
            <consortium name="The Broad Institute Genomics Platform"/>
            <consortium name="The Broad Institute Genome Sequencing Center for Infectious Disease"/>
            <person name="Wu L."/>
            <person name="Ma J."/>
        </authorList>
    </citation>
    <scope>NUCLEOTIDE SEQUENCE [LARGE SCALE GENOMIC DNA]</scope>
    <source>
        <strain evidence="3">JCM 4738</strain>
    </source>
</reference>